<dbReference type="RefSeq" id="WP_146561726.1">
    <property type="nucleotide sequence ID" value="NZ_SIHJ01000001.1"/>
</dbReference>
<dbReference type="AlphaFoldDB" id="A0A5C5VB30"/>
<dbReference type="Proteomes" id="UP000316714">
    <property type="component" value="Unassembled WGS sequence"/>
</dbReference>
<evidence type="ECO:0008006" key="5">
    <source>
        <dbReference type="Google" id="ProtNLM"/>
    </source>
</evidence>
<sequence precursor="true">MPTRNPATMLLLAAPLMVAAGCAEQAPPPPAAAAQLAPRRQPTELPPALPREEVQVERVPAYNPPYPEREDLFAPPKRTRAATRSNALDDDESVQLLGFVSVDQPKAVLSIDGVIASVAAGTAKHGIEVISIAPPEVVLQRGRNRWTASLD</sequence>
<evidence type="ECO:0000313" key="4">
    <source>
        <dbReference type="Proteomes" id="UP000316714"/>
    </source>
</evidence>
<evidence type="ECO:0000313" key="3">
    <source>
        <dbReference type="EMBL" id="TWT35501.1"/>
    </source>
</evidence>
<evidence type="ECO:0000256" key="2">
    <source>
        <dbReference type="SAM" id="SignalP"/>
    </source>
</evidence>
<feature type="region of interest" description="Disordered" evidence="1">
    <location>
        <begin position="24"/>
        <end position="86"/>
    </location>
</feature>
<keyword evidence="2" id="KW-0732">Signal</keyword>
<gene>
    <name evidence="3" type="ORF">KOR34_03930</name>
</gene>
<accession>A0A5C5VB30</accession>
<dbReference type="EMBL" id="SIHJ01000001">
    <property type="protein sequence ID" value="TWT35501.1"/>
    <property type="molecule type" value="Genomic_DNA"/>
</dbReference>
<protein>
    <recommendedName>
        <fullName evidence="5">Pilus assembly protein, PilP</fullName>
    </recommendedName>
</protein>
<dbReference type="OrthoDB" id="288135at2"/>
<reference evidence="3 4" key="1">
    <citation type="submission" date="2019-02" db="EMBL/GenBank/DDBJ databases">
        <title>Deep-cultivation of Planctomycetes and their phenomic and genomic characterization uncovers novel biology.</title>
        <authorList>
            <person name="Wiegand S."/>
            <person name="Jogler M."/>
            <person name="Boedeker C."/>
            <person name="Pinto D."/>
            <person name="Vollmers J."/>
            <person name="Rivas-Marin E."/>
            <person name="Kohn T."/>
            <person name="Peeters S.H."/>
            <person name="Heuer A."/>
            <person name="Rast P."/>
            <person name="Oberbeckmann S."/>
            <person name="Bunk B."/>
            <person name="Jeske O."/>
            <person name="Meyerdierks A."/>
            <person name="Storesund J.E."/>
            <person name="Kallscheuer N."/>
            <person name="Luecker S."/>
            <person name="Lage O.M."/>
            <person name="Pohl T."/>
            <person name="Merkel B.J."/>
            <person name="Hornburger P."/>
            <person name="Mueller R.-W."/>
            <person name="Bruemmer F."/>
            <person name="Labrenz M."/>
            <person name="Spormann A.M."/>
            <person name="Op Den Camp H."/>
            <person name="Overmann J."/>
            <person name="Amann R."/>
            <person name="Jetten M.S.M."/>
            <person name="Mascher T."/>
            <person name="Medema M.H."/>
            <person name="Devos D.P."/>
            <person name="Kaster A.-K."/>
            <person name="Ovreas L."/>
            <person name="Rohde M."/>
            <person name="Galperin M.Y."/>
            <person name="Jogler C."/>
        </authorList>
    </citation>
    <scope>NUCLEOTIDE SEQUENCE [LARGE SCALE GENOMIC DNA]</scope>
    <source>
        <strain evidence="3 4">KOR34</strain>
    </source>
</reference>
<keyword evidence="4" id="KW-1185">Reference proteome</keyword>
<feature type="signal peptide" evidence="2">
    <location>
        <begin position="1"/>
        <end position="25"/>
    </location>
</feature>
<dbReference type="PROSITE" id="PS51257">
    <property type="entry name" value="PROKAR_LIPOPROTEIN"/>
    <property type="match status" value="1"/>
</dbReference>
<organism evidence="3 4">
    <name type="scientific">Posidoniimonas corsicana</name>
    <dbReference type="NCBI Taxonomy" id="1938618"/>
    <lineage>
        <taxon>Bacteria</taxon>
        <taxon>Pseudomonadati</taxon>
        <taxon>Planctomycetota</taxon>
        <taxon>Planctomycetia</taxon>
        <taxon>Pirellulales</taxon>
        <taxon>Lacipirellulaceae</taxon>
        <taxon>Posidoniimonas</taxon>
    </lineage>
</organism>
<name>A0A5C5VB30_9BACT</name>
<evidence type="ECO:0000256" key="1">
    <source>
        <dbReference type="SAM" id="MobiDB-lite"/>
    </source>
</evidence>
<feature type="chain" id="PRO_5022916824" description="Pilus assembly protein, PilP" evidence="2">
    <location>
        <begin position="26"/>
        <end position="151"/>
    </location>
</feature>
<comment type="caution">
    <text evidence="3">The sequence shown here is derived from an EMBL/GenBank/DDBJ whole genome shotgun (WGS) entry which is preliminary data.</text>
</comment>
<proteinExistence type="predicted"/>